<proteinExistence type="inferred from homology"/>
<dbReference type="Pfam" id="PF00082">
    <property type="entry name" value="Peptidase_S8"/>
    <property type="match status" value="2"/>
</dbReference>
<dbReference type="PRINTS" id="PR00723">
    <property type="entry name" value="SUBTILISIN"/>
</dbReference>
<evidence type="ECO:0000256" key="3">
    <source>
        <dbReference type="ARBA" id="ARBA00022801"/>
    </source>
</evidence>
<evidence type="ECO:0000256" key="6">
    <source>
        <dbReference type="PROSITE-ProRule" id="PRU01240"/>
    </source>
</evidence>
<gene>
    <name evidence="9" type="ORF">I8751_22235</name>
</gene>
<evidence type="ECO:0000256" key="2">
    <source>
        <dbReference type="ARBA" id="ARBA00022670"/>
    </source>
</evidence>
<feature type="active site" description="Charge relay system" evidence="5 6">
    <location>
        <position position="518"/>
    </location>
</feature>
<keyword evidence="2 6" id="KW-0645">Protease</keyword>
<dbReference type="InterPro" id="IPR023827">
    <property type="entry name" value="Peptidase_S8_Asp-AS"/>
</dbReference>
<evidence type="ECO:0000313" key="10">
    <source>
        <dbReference type="Proteomes" id="UP000599391"/>
    </source>
</evidence>
<comment type="similarity">
    <text evidence="1 6 7">Belongs to the peptidase S8 family.</text>
</comment>
<name>A0A8J7HH14_9CYAN</name>
<evidence type="ECO:0000259" key="8">
    <source>
        <dbReference type="Pfam" id="PF00082"/>
    </source>
</evidence>
<keyword evidence="10" id="KW-1185">Reference proteome</keyword>
<evidence type="ECO:0000256" key="4">
    <source>
        <dbReference type="ARBA" id="ARBA00022825"/>
    </source>
</evidence>
<dbReference type="EMBL" id="JAECZB010000090">
    <property type="protein sequence ID" value="MBH8555014.1"/>
    <property type="molecule type" value="Genomic_DNA"/>
</dbReference>
<dbReference type="Gene3D" id="2.60.120.1290">
    <property type="match status" value="1"/>
</dbReference>
<organism evidence="9 10">
    <name type="scientific">Atlanticothrix silvestris CENA357</name>
    <dbReference type="NCBI Taxonomy" id="1725252"/>
    <lineage>
        <taxon>Bacteria</taxon>
        <taxon>Bacillati</taxon>
        <taxon>Cyanobacteriota</taxon>
        <taxon>Cyanophyceae</taxon>
        <taxon>Nostocales</taxon>
        <taxon>Nodulariaceae</taxon>
        <taxon>Atlanticothrix</taxon>
        <taxon>Atlanticothrix silvestris</taxon>
    </lineage>
</organism>
<feature type="domain" description="Peptidase S8/S53" evidence="8">
    <location>
        <begin position="386"/>
        <end position="568"/>
    </location>
</feature>
<dbReference type="PANTHER" id="PTHR43806:SF11">
    <property type="entry name" value="CEREVISIN-RELATED"/>
    <property type="match status" value="1"/>
</dbReference>
<keyword evidence="3 6" id="KW-0378">Hydrolase</keyword>
<dbReference type="InterPro" id="IPR036852">
    <property type="entry name" value="Peptidase_S8/S53_dom_sf"/>
</dbReference>
<feature type="domain" description="Peptidase S8/S53" evidence="8">
    <location>
        <begin position="127"/>
        <end position="286"/>
    </location>
</feature>
<protein>
    <submittedName>
        <fullName evidence="9">S8 family peptidase</fullName>
    </submittedName>
</protein>
<dbReference type="RefSeq" id="WP_214441243.1">
    <property type="nucleotide sequence ID" value="NZ_JAECZB010000090.1"/>
</dbReference>
<dbReference type="SUPFAM" id="SSF52743">
    <property type="entry name" value="Subtilisin-like"/>
    <property type="match status" value="1"/>
</dbReference>
<dbReference type="Proteomes" id="UP000599391">
    <property type="component" value="Unassembled WGS sequence"/>
</dbReference>
<dbReference type="GO" id="GO:0006508">
    <property type="term" value="P:proteolysis"/>
    <property type="evidence" value="ECO:0007669"/>
    <property type="project" value="UniProtKB-KW"/>
</dbReference>
<dbReference type="InterPro" id="IPR050131">
    <property type="entry name" value="Peptidase_S8_subtilisin-like"/>
</dbReference>
<dbReference type="Gene3D" id="3.40.50.200">
    <property type="entry name" value="Peptidase S8/S53 domain"/>
    <property type="match status" value="1"/>
</dbReference>
<feature type="active site" description="Charge relay system" evidence="5 6">
    <location>
        <position position="136"/>
    </location>
</feature>
<dbReference type="InterPro" id="IPR034045">
    <property type="entry name" value="Pep_S8_CspA-like"/>
</dbReference>
<feature type="active site" description="Charge relay system" evidence="5 6">
    <location>
        <position position="186"/>
    </location>
</feature>
<dbReference type="PROSITE" id="PS00137">
    <property type="entry name" value="SUBTILASE_HIS"/>
    <property type="match status" value="1"/>
</dbReference>
<accession>A0A8J7HH14</accession>
<sequence length="575" mass="61368">MRHEKLSAGLLLAYEDFQSGGASALITHKRSLGIISPKSPVKPTKSIVFIYCDSDADLSQMSQYGIEVNQNSGSVRTAFLPIDGLDALSEVPAIQRIKPSRKLKLRMDVAQKAVQVPDFKNKTGLTGKGVIIGIVDSGIDAQHPAFAERILRVWDQTLPGPGVTEGGYGAEFTGAQMTISQDTDGHGTHVAGIASGADTTYCGVAPEAEMVVVKSDLQDAHIADAVRYIFRVARELGRPAVVNLSLGGHADAHDGSDSLSKIIDSESGPGRIVCCAAGNEGNDNIHGQAKIPSQKMRGMRFNVPLNQVGIVWLNGWYCNNSQLEVSLRSPNGFVTPFQKIITDGNPTQNYDLPDAQVEIVTPGPDQANGDHNFFVQIRGKGNSTVQGGIWQLRVRNTSSSETRLDVWALDDASAVFFTGKSVKDSVKIGSPGAANSAITVAAYTTKVKYTDIDAQEREMGLELNTISEFSSEGPLRNDAQKPDVAAPGAMIISTLSCNANFDRSMTCNSKFVAMAGTSMATPFVTGLVALLLQRDSKLSPEAVKDLLRKNSAIPGKKAGTFDDKWGFGLINAANL</sequence>
<dbReference type="PROSITE" id="PS51892">
    <property type="entry name" value="SUBTILASE"/>
    <property type="match status" value="1"/>
</dbReference>
<dbReference type="PANTHER" id="PTHR43806">
    <property type="entry name" value="PEPTIDASE S8"/>
    <property type="match status" value="1"/>
</dbReference>
<keyword evidence="4 6" id="KW-0720">Serine protease</keyword>
<comment type="caution">
    <text evidence="9">The sequence shown here is derived from an EMBL/GenBank/DDBJ whole genome shotgun (WGS) entry which is preliminary data.</text>
</comment>
<dbReference type="CDD" id="cd07478">
    <property type="entry name" value="Peptidases_S8_CspA-like"/>
    <property type="match status" value="1"/>
</dbReference>
<dbReference type="PROSITE" id="PS00136">
    <property type="entry name" value="SUBTILASE_ASP"/>
    <property type="match status" value="1"/>
</dbReference>
<dbReference type="GO" id="GO:0004252">
    <property type="term" value="F:serine-type endopeptidase activity"/>
    <property type="evidence" value="ECO:0007669"/>
    <property type="project" value="UniProtKB-UniRule"/>
</dbReference>
<dbReference type="InterPro" id="IPR022398">
    <property type="entry name" value="Peptidase_S8_His-AS"/>
</dbReference>
<evidence type="ECO:0000256" key="1">
    <source>
        <dbReference type="ARBA" id="ARBA00011073"/>
    </source>
</evidence>
<reference evidence="9 10" key="1">
    <citation type="journal article" date="2021" name="Int. J. Syst. Evol. Microbiol.">
        <title>Amazonocrinis nigriterrae gen. nov., sp. nov., Atlanticothrix silvestris gen. nov., sp. nov. and Dendronalium phyllosphericum gen. nov., sp. nov., nostocacean cyanobacteria from Brazilian environments.</title>
        <authorList>
            <person name="Alvarenga D.O."/>
            <person name="Andreote A.P.D."/>
            <person name="Branco L.H.Z."/>
            <person name="Delbaje E."/>
            <person name="Cruz R.B."/>
            <person name="Varani A.M."/>
            <person name="Fiore M.F."/>
        </authorList>
    </citation>
    <scope>NUCLEOTIDE SEQUENCE [LARGE SCALE GENOMIC DNA]</scope>
    <source>
        <strain evidence="9 10">CENA357</strain>
    </source>
</reference>
<dbReference type="InterPro" id="IPR023828">
    <property type="entry name" value="Peptidase_S8_Ser-AS"/>
</dbReference>
<evidence type="ECO:0000256" key="7">
    <source>
        <dbReference type="RuleBase" id="RU003355"/>
    </source>
</evidence>
<dbReference type="InterPro" id="IPR000209">
    <property type="entry name" value="Peptidase_S8/S53_dom"/>
</dbReference>
<evidence type="ECO:0000256" key="5">
    <source>
        <dbReference type="PIRSR" id="PIRSR615500-1"/>
    </source>
</evidence>
<dbReference type="AlphaFoldDB" id="A0A8J7HH14"/>
<evidence type="ECO:0000313" key="9">
    <source>
        <dbReference type="EMBL" id="MBH8555014.1"/>
    </source>
</evidence>
<dbReference type="PROSITE" id="PS00138">
    <property type="entry name" value="SUBTILASE_SER"/>
    <property type="match status" value="1"/>
</dbReference>
<dbReference type="InterPro" id="IPR015500">
    <property type="entry name" value="Peptidase_S8_subtilisin-rel"/>
</dbReference>